<dbReference type="AlphaFoldDB" id="A0A1T5DZ99"/>
<dbReference type="OrthoDB" id="384721at2"/>
<proteinExistence type="predicted"/>
<evidence type="ECO:0000313" key="3">
    <source>
        <dbReference type="Proteomes" id="UP000190897"/>
    </source>
</evidence>
<accession>A0A1T5DZ99</accession>
<dbReference type="STRING" id="651661.SAMN05660293_02025"/>
<dbReference type="InterPro" id="IPR030395">
    <property type="entry name" value="GP_PDE_dom"/>
</dbReference>
<reference evidence="3" key="1">
    <citation type="submission" date="2017-02" db="EMBL/GenBank/DDBJ databases">
        <authorList>
            <person name="Varghese N."/>
            <person name="Submissions S."/>
        </authorList>
    </citation>
    <scope>NUCLEOTIDE SEQUENCE [LARGE SCALE GENOMIC DNA]</scope>
    <source>
        <strain evidence="3">DSM 22270</strain>
    </source>
</reference>
<dbReference type="SUPFAM" id="SSF51695">
    <property type="entry name" value="PLC-like phosphodiesterases"/>
    <property type="match status" value="1"/>
</dbReference>
<sequence>MFGSPGFARNFFKFLKYTLLFFASGPIETAHAQVIIAAHRGGSYAQFPESSLALFTATSNAFGKDTVYIEIDLRRSKDGTIYLMHDPTADRTTNGSGKLEDLDDKYLNSLRLKTKDGNITNEHILTLEEILSFIKRRKVNLMLDIKSPIYKEALDQVKKHKLEDRMLVLTFQNPVTVQVAEASQNVLISALIETEEAWKRFEEVPVKTGKRVAYITSKTPASLVTRLRKENVLIMADVSEDLRHDGKPLKREQYRAKVQEQNLDILISDFPVEAREALKR</sequence>
<dbReference type="GO" id="GO:0006580">
    <property type="term" value="P:ethanolamine metabolic process"/>
    <property type="evidence" value="ECO:0007669"/>
    <property type="project" value="TreeGrafter"/>
</dbReference>
<dbReference type="EMBL" id="FUZA01000002">
    <property type="protein sequence ID" value="SKB76975.1"/>
    <property type="molecule type" value="Genomic_DNA"/>
</dbReference>
<dbReference type="Pfam" id="PF03009">
    <property type="entry name" value="GDPD"/>
    <property type="match status" value="1"/>
</dbReference>
<dbReference type="GO" id="GO:0070291">
    <property type="term" value="P:N-acylethanolamine metabolic process"/>
    <property type="evidence" value="ECO:0007669"/>
    <property type="project" value="TreeGrafter"/>
</dbReference>
<gene>
    <name evidence="2" type="ORF">SAMN05660293_02025</name>
</gene>
<protein>
    <submittedName>
        <fullName evidence="2">Glycerophosphoryl diester phosphodiesterase</fullName>
    </submittedName>
</protein>
<dbReference type="Proteomes" id="UP000190897">
    <property type="component" value="Unassembled WGS sequence"/>
</dbReference>
<dbReference type="InterPro" id="IPR017946">
    <property type="entry name" value="PLC-like_Pdiesterase_TIM-brl"/>
</dbReference>
<keyword evidence="3" id="KW-1185">Reference proteome</keyword>
<dbReference type="PROSITE" id="PS51704">
    <property type="entry name" value="GP_PDE"/>
    <property type="match status" value="1"/>
</dbReference>
<dbReference type="Gene3D" id="3.20.20.190">
    <property type="entry name" value="Phosphatidylinositol (PI) phosphodiesterase"/>
    <property type="match status" value="1"/>
</dbReference>
<dbReference type="GO" id="GO:0008889">
    <property type="term" value="F:glycerophosphodiester phosphodiesterase activity"/>
    <property type="evidence" value="ECO:0007669"/>
    <property type="project" value="TreeGrafter"/>
</dbReference>
<organism evidence="2 3">
    <name type="scientific">Dyadobacter psychrophilus</name>
    <dbReference type="NCBI Taxonomy" id="651661"/>
    <lineage>
        <taxon>Bacteria</taxon>
        <taxon>Pseudomonadati</taxon>
        <taxon>Bacteroidota</taxon>
        <taxon>Cytophagia</taxon>
        <taxon>Cytophagales</taxon>
        <taxon>Spirosomataceae</taxon>
        <taxon>Dyadobacter</taxon>
    </lineage>
</organism>
<dbReference type="GO" id="GO:0005886">
    <property type="term" value="C:plasma membrane"/>
    <property type="evidence" value="ECO:0007669"/>
    <property type="project" value="TreeGrafter"/>
</dbReference>
<dbReference type="RefSeq" id="WP_082214543.1">
    <property type="nucleotide sequence ID" value="NZ_FUZA01000002.1"/>
</dbReference>
<dbReference type="PANTHER" id="PTHR46320:SF1">
    <property type="entry name" value="GLYCEROPHOSPHODIESTER PHOSPHODIESTERASE 1"/>
    <property type="match status" value="1"/>
</dbReference>
<name>A0A1T5DZ99_9BACT</name>
<feature type="domain" description="GP-PDE" evidence="1">
    <location>
        <begin position="34"/>
        <end position="278"/>
    </location>
</feature>
<dbReference type="GO" id="GO:0006644">
    <property type="term" value="P:phospholipid metabolic process"/>
    <property type="evidence" value="ECO:0007669"/>
    <property type="project" value="TreeGrafter"/>
</dbReference>
<evidence type="ECO:0000313" key="2">
    <source>
        <dbReference type="EMBL" id="SKB76975.1"/>
    </source>
</evidence>
<evidence type="ECO:0000259" key="1">
    <source>
        <dbReference type="PROSITE" id="PS51704"/>
    </source>
</evidence>
<dbReference type="CDD" id="cd08566">
    <property type="entry name" value="GDPD_AtGDE_like"/>
    <property type="match status" value="1"/>
</dbReference>
<dbReference type="PANTHER" id="PTHR46320">
    <property type="entry name" value="GLYCEROPHOSPHODIESTER PHOSPHODIESTERASE 1"/>
    <property type="match status" value="1"/>
</dbReference>